<dbReference type="EnsemblMetazoa" id="SCAU014421-RA">
    <property type="protein sequence ID" value="SCAU014421-PA"/>
    <property type="gene ID" value="SCAU014421"/>
</dbReference>
<feature type="compositionally biased region" description="Basic residues" evidence="1">
    <location>
        <begin position="66"/>
        <end position="76"/>
    </location>
</feature>
<sequence length="259" mass="30040">MSAGAKKLSLKLEYGKNGKGKNKQQDKIAQWGVKKFDPIAQSNEPKSNPFRGPSTMKKFDHDNGMRKKFNSRKPFKPKAPLNVKPEDPTPWHKFKDEINNKQREDEHTSKQANWDTDEAKKVLQQREQNYRKLLMEQKRNEATSWEDFGEGSEKKDEVGKSTSKAKNKKEKRKHKKSNDANDEEGLVDTSSPKKQKQSYDPTPLVDKQTLKDFDASKLDFKQKDKIRQMLTKATMIRKGSVGDALKHFQNKKKKLHKNK</sequence>
<dbReference type="Proteomes" id="UP000095300">
    <property type="component" value="Unassembled WGS sequence"/>
</dbReference>
<feature type="compositionally biased region" description="Basic and acidic residues" evidence="1">
    <location>
        <begin position="208"/>
        <end position="218"/>
    </location>
</feature>
<feature type="compositionally biased region" description="Basic residues" evidence="1">
    <location>
        <begin position="248"/>
        <end position="259"/>
    </location>
</feature>
<dbReference type="OrthoDB" id="8007002at2759"/>
<name>A0A1I8Q6W3_STOCA</name>
<feature type="region of interest" description="Disordered" evidence="1">
    <location>
        <begin position="1"/>
        <end position="121"/>
    </location>
</feature>
<dbReference type="VEuPathDB" id="VectorBase:SCAU014421"/>
<feature type="compositionally biased region" description="Basic residues" evidence="1">
    <location>
        <begin position="163"/>
        <end position="176"/>
    </location>
</feature>
<gene>
    <name evidence="2" type="primary">106086200</name>
</gene>
<feature type="region of interest" description="Disordered" evidence="1">
    <location>
        <begin position="133"/>
        <end position="218"/>
    </location>
</feature>
<evidence type="ECO:0000313" key="2">
    <source>
        <dbReference type="EnsemblMetazoa" id="SCAU014421-PA"/>
    </source>
</evidence>
<evidence type="ECO:0000313" key="3">
    <source>
        <dbReference type="Proteomes" id="UP000095300"/>
    </source>
</evidence>
<feature type="compositionally biased region" description="Basic and acidic residues" evidence="1">
    <location>
        <begin position="84"/>
        <end position="109"/>
    </location>
</feature>
<organism evidence="2 3">
    <name type="scientific">Stomoxys calcitrans</name>
    <name type="common">Stable fly</name>
    <name type="synonym">Conops calcitrans</name>
    <dbReference type="NCBI Taxonomy" id="35570"/>
    <lineage>
        <taxon>Eukaryota</taxon>
        <taxon>Metazoa</taxon>
        <taxon>Ecdysozoa</taxon>
        <taxon>Arthropoda</taxon>
        <taxon>Hexapoda</taxon>
        <taxon>Insecta</taxon>
        <taxon>Pterygota</taxon>
        <taxon>Neoptera</taxon>
        <taxon>Endopterygota</taxon>
        <taxon>Diptera</taxon>
        <taxon>Brachycera</taxon>
        <taxon>Muscomorpha</taxon>
        <taxon>Muscoidea</taxon>
        <taxon>Muscidae</taxon>
        <taxon>Stomoxys</taxon>
    </lineage>
</organism>
<reference evidence="2" key="1">
    <citation type="submission" date="2020-05" db="UniProtKB">
        <authorList>
            <consortium name="EnsemblMetazoa"/>
        </authorList>
    </citation>
    <scope>IDENTIFICATION</scope>
    <source>
        <strain evidence="2">USDA</strain>
    </source>
</reference>
<evidence type="ECO:0000256" key="1">
    <source>
        <dbReference type="SAM" id="MobiDB-lite"/>
    </source>
</evidence>
<feature type="region of interest" description="Disordered" evidence="1">
    <location>
        <begin position="239"/>
        <end position="259"/>
    </location>
</feature>
<dbReference type="KEGG" id="scac:106086200"/>
<protein>
    <submittedName>
        <fullName evidence="2">Uncharacterized protein</fullName>
    </submittedName>
</protein>
<accession>A0A1I8Q6W3</accession>
<keyword evidence="3" id="KW-1185">Reference proteome</keyword>
<proteinExistence type="predicted"/>
<dbReference type="AlphaFoldDB" id="A0A1I8Q6W3"/>